<evidence type="ECO:0000313" key="3">
    <source>
        <dbReference type="Proteomes" id="UP000032076"/>
    </source>
</evidence>
<evidence type="ECO:0008006" key="4">
    <source>
        <dbReference type="Google" id="ProtNLM"/>
    </source>
</evidence>
<name>A0ABD4AAR8_9BACI</name>
<sequence length="151" mass="17389">MNKHKENDSFSDLKPFEKILVIVSLILLVVLALSFIIGIFFFGFAGLFHIFGVHYESIQSLILFAVVYFIVALILDFLSILLFGLLSPYITNKFKLFVTRMILDCLFSWIALHTVDDVMESITIPLMTEIVVVIVFFIIEEAFENKKDKKE</sequence>
<feature type="transmembrane region" description="Helical" evidence="1">
    <location>
        <begin position="20"/>
        <end position="50"/>
    </location>
</feature>
<evidence type="ECO:0000313" key="2">
    <source>
        <dbReference type="EMBL" id="KIO73891.1"/>
    </source>
</evidence>
<dbReference type="Pfam" id="PF14184">
    <property type="entry name" value="YrvL"/>
    <property type="match status" value="1"/>
</dbReference>
<dbReference type="InterPro" id="IPR025912">
    <property type="entry name" value="YrvL"/>
</dbReference>
<feature type="transmembrane region" description="Helical" evidence="1">
    <location>
        <begin position="121"/>
        <end position="139"/>
    </location>
</feature>
<reference evidence="2 3" key="1">
    <citation type="submission" date="2015-01" db="EMBL/GenBank/DDBJ databases">
        <title>Draft Genome Sequences of Four Bacillus thermoamylovorans Strains, Isolated From Food Products.</title>
        <authorList>
            <person name="Krawcyk A.O."/>
            <person name="Berendsen E.M."/>
            <person name="Eijlander R.T."/>
            <person name="de Jong A."/>
            <person name="Wells-Bennik M."/>
            <person name="Kuipers O.P."/>
        </authorList>
    </citation>
    <scope>NUCLEOTIDE SEQUENCE [LARGE SCALE GENOMIC DNA]</scope>
    <source>
        <strain evidence="2 3">B4167</strain>
    </source>
</reference>
<comment type="caution">
    <text evidence="2">The sequence shown here is derived from an EMBL/GenBank/DDBJ whole genome shotgun (WGS) entry which is preliminary data.</text>
</comment>
<feature type="transmembrane region" description="Helical" evidence="1">
    <location>
        <begin position="62"/>
        <end position="85"/>
    </location>
</feature>
<keyword evidence="1" id="KW-0812">Transmembrane</keyword>
<keyword evidence="1" id="KW-1133">Transmembrane helix</keyword>
<dbReference type="KEGG" id="bthv:CQJ30_05960"/>
<dbReference type="AlphaFoldDB" id="A0ABD4AAR8"/>
<protein>
    <recommendedName>
        <fullName evidence="4">Regulatory protein YrvL</fullName>
    </recommendedName>
</protein>
<keyword evidence="1" id="KW-0472">Membrane</keyword>
<dbReference type="RefSeq" id="WP_041902096.1">
    <property type="nucleotide sequence ID" value="NZ_CP023704.1"/>
</dbReference>
<accession>A0ABD4AAR8</accession>
<dbReference type="EMBL" id="JXLU01000020">
    <property type="protein sequence ID" value="KIO73891.1"/>
    <property type="molecule type" value="Genomic_DNA"/>
</dbReference>
<organism evidence="2 3">
    <name type="scientific">Caldibacillus thermoamylovorans</name>
    <dbReference type="NCBI Taxonomy" id="35841"/>
    <lineage>
        <taxon>Bacteria</taxon>
        <taxon>Bacillati</taxon>
        <taxon>Bacillota</taxon>
        <taxon>Bacilli</taxon>
        <taxon>Bacillales</taxon>
        <taxon>Bacillaceae</taxon>
        <taxon>Caldibacillus</taxon>
    </lineage>
</organism>
<gene>
    <name evidence="2" type="ORF">B4167_1838</name>
</gene>
<feature type="transmembrane region" description="Helical" evidence="1">
    <location>
        <begin position="97"/>
        <end position="115"/>
    </location>
</feature>
<dbReference type="Proteomes" id="UP000032076">
    <property type="component" value="Unassembled WGS sequence"/>
</dbReference>
<proteinExistence type="predicted"/>
<evidence type="ECO:0000256" key="1">
    <source>
        <dbReference type="SAM" id="Phobius"/>
    </source>
</evidence>